<evidence type="ECO:0000313" key="1">
    <source>
        <dbReference type="EMBL" id="JAH60355.1"/>
    </source>
</evidence>
<sequence>MSNSSFPVVSLGIHRSKWI</sequence>
<accession>A0A0E9U5D4</accession>
<dbReference type="AlphaFoldDB" id="A0A0E9U5D4"/>
<name>A0A0E9U5D4_ANGAN</name>
<reference evidence="1" key="1">
    <citation type="submission" date="2014-11" db="EMBL/GenBank/DDBJ databases">
        <authorList>
            <person name="Amaro Gonzalez C."/>
        </authorList>
    </citation>
    <scope>NUCLEOTIDE SEQUENCE</scope>
</reference>
<dbReference type="EMBL" id="GBXM01048222">
    <property type="protein sequence ID" value="JAH60355.1"/>
    <property type="molecule type" value="Transcribed_RNA"/>
</dbReference>
<proteinExistence type="predicted"/>
<organism evidence="1">
    <name type="scientific">Anguilla anguilla</name>
    <name type="common">European freshwater eel</name>
    <name type="synonym">Muraena anguilla</name>
    <dbReference type="NCBI Taxonomy" id="7936"/>
    <lineage>
        <taxon>Eukaryota</taxon>
        <taxon>Metazoa</taxon>
        <taxon>Chordata</taxon>
        <taxon>Craniata</taxon>
        <taxon>Vertebrata</taxon>
        <taxon>Euteleostomi</taxon>
        <taxon>Actinopterygii</taxon>
        <taxon>Neopterygii</taxon>
        <taxon>Teleostei</taxon>
        <taxon>Anguilliformes</taxon>
        <taxon>Anguillidae</taxon>
        <taxon>Anguilla</taxon>
    </lineage>
</organism>
<protein>
    <submittedName>
        <fullName evidence="1">Uncharacterized protein</fullName>
    </submittedName>
</protein>
<reference evidence="1" key="2">
    <citation type="journal article" date="2015" name="Fish Shellfish Immunol.">
        <title>Early steps in the European eel (Anguilla anguilla)-Vibrio vulnificus interaction in the gills: Role of the RtxA13 toxin.</title>
        <authorList>
            <person name="Callol A."/>
            <person name="Pajuelo D."/>
            <person name="Ebbesson L."/>
            <person name="Teles M."/>
            <person name="MacKenzie S."/>
            <person name="Amaro C."/>
        </authorList>
    </citation>
    <scope>NUCLEOTIDE SEQUENCE</scope>
</reference>